<evidence type="ECO:0000313" key="3">
    <source>
        <dbReference type="Proteomes" id="UP001323798"/>
    </source>
</evidence>
<dbReference type="Proteomes" id="UP001323798">
    <property type="component" value="Chromosome"/>
</dbReference>
<feature type="region of interest" description="Disordered" evidence="1">
    <location>
        <begin position="277"/>
        <end position="315"/>
    </location>
</feature>
<dbReference type="RefSeq" id="WP_320942056.1">
    <property type="nucleotide sequence ID" value="NZ_BAABEU010000001.1"/>
</dbReference>
<evidence type="ECO:0000313" key="2">
    <source>
        <dbReference type="EMBL" id="WPR89340.1"/>
    </source>
</evidence>
<keyword evidence="3" id="KW-1185">Reference proteome</keyword>
<organism evidence="2 3">
    <name type="scientific">Microbacterium rhizosphaerae</name>
    <dbReference type="NCBI Taxonomy" id="1678237"/>
    <lineage>
        <taxon>Bacteria</taxon>
        <taxon>Bacillati</taxon>
        <taxon>Actinomycetota</taxon>
        <taxon>Actinomycetes</taxon>
        <taxon>Micrococcales</taxon>
        <taxon>Microbacteriaceae</taxon>
        <taxon>Microbacterium</taxon>
    </lineage>
</organism>
<name>A0ABZ0SLG0_9MICO</name>
<gene>
    <name evidence="2" type="ORF">SM116_16500</name>
</gene>
<dbReference type="EMBL" id="CP139368">
    <property type="protein sequence ID" value="WPR89340.1"/>
    <property type="molecule type" value="Genomic_DNA"/>
</dbReference>
<dbReference type="InterPro" id="IPR027839">
    <property type="entry name" value="DUF4432"/>
</dbReference>
<sequence length="315" mass="33037">MTVTLTGDAFDVVVAPERGADIVQVTDRATGVPLLAVSPTGRVGRAPSGADSQGQWLAGYPGGWQLLVPNAGPERLHDGVLQGFHGEAALAEWTVQARSAASCELETRLATAPLHLHRTIATDADGLVVTDTFQNLSPDEVHVRIVQHPAFGAPFLDERSYVTVAAATLVADADAPGSLAAPGAVGAPDAVLGARAGARGIHLPGPGSRESLFAAFTDLTDAEAEFHSPTHGFGVRLSWDRAVHPHAWFWIEANAGAGWPWFRRLFAVAVEPANVLPGEGETSDGRPRGGPGIALPPHEPLTTTTRLSRIRSAER</sequence>
<accession>A0ABZ0SLG0</accession>
<evidence type="ECO:0000256" key="1">
    <source>
        <dbReference type="SAM" id="MobiDB-lite"/>
    </source>
</evidence>
<dbReference type="SUPFAM" id="SSF74650">
    <property type="entry name" value="Galactose mutarotase-like"/>
    <property type="match status" value="1"/>
</dbReference>
<dbReference type="Gene3D" id="2.70.98.10">
    <property type="match status" value="1"/>
</dbReference>
<dbReference type="InterPro" id="IPR014718">
    <property type="entry name" value="GH-type_carb-bd"/>
</dbReference>
<reference evidence="2 3" key="1">
    <citation type="submission" date="2023-11" db="EMBL/GenBank/DDBJ databases">
        <title>Genome sequence of Microbacterium rhizosphaerae KACC 19337.</title>
        <authorList>
            <person name="Choi H."/>
            <person name="Kim S."/>
            <person name="Kim Y."/>
            <person name="Kwon S.-W."/>
            <person name="Heo J."/>
        </authorList>
    </citation>
    <scope>NUCLEOTIDE SEQUENCE [LARGE SCALE GENOMIC DNA]</scope>
    <source>
        <strain evidence="2 3">KACC 19337</strain>
    </source>
</reference>
<protein>
    <submittedName>
        <fullName evidence="2">DUF4432 family protein</fullName>
    </submittedName>
</protein>
<proteinExistence type="predicted"/>
<dbReference type="InterPro" id="IPR011013">
    <property type="entry name" value="Gal_mutarotase_sf_dom"/>
</dbReference>
<dbReference type="Pfam" id="PF14486">
    <property type="entry name" value="DUF4432"/>
    <property type="match status" value="1"/>
</dbReference>